<reference evidence="2" key="1">
    <citation type="submission" date="2014-09" db="EMBL/GenBank/DDBJ databases">
        <authorList>
            <person name="Mudge J."/>
            <person name="Ramaraj T."/>
            <person name="Lindquist I.E."/>
            <person name="Bharti A.K."/>
            <person name="Sundararajan A."/>
            <person name="Cameron C.T."/>
            <person name="Woodward J.E."/>
            <person name="May G.D."/>
            <person name="Brubaker C."/>
            <person name="Broadhvest J."/>
            <person name="Wilkins T.A."/>
        </authorList>
    </citation>
    <scope>NUCLEOTIDE SEQUENCE</scope>
    <source>
        <strain evidence="2">cv. AKA8401</strain>
    </source>
</reference>
<dbReference type="AlphaFoldDB" id="A0A0B0MH93"/>
<comment type="caution">
    <text evidence="1">The sequence shown here is derived from an EMBL/GenBank/DDBJ whole genome shotgun (WGS) entry which is preliminary data.</text>
</comment>
<name>A0A0B0MH93_GOSAR</name>
<keyword evidence="2" id="KW-1185">Reference proteome</keyword>
<protein>
    <submittedName>
        <fullName evidence="1">Uncharacterized protein</fullName>
    </submittedName>
</protein>
<dbReference type="Proteomes" id="UP000032142">
    <property type="component" value="Unassembled WGS sequence"/>
</dbReference>
<proteinExistence type="predicted"/>
<sequence length="37" mass="4336">MGAIRIYPGLVVRLRTEFSLDWQFKSKFMRLGLVIPP</sequence>
<accession>A0A0B0MH93</accession>
<dbReference type="EMBL" id="JRRC01116166">
    <property type="protein sequence ID" value="KHG00165.1"/>
    <property type="molecule type" value="Genomic_DNA"/>
</dbReference>
<evidence type="ECO:0000313" key="1">
    <source>
        <dbReference type="EMBL" id="KHG00165.1"/>
    </source>
</evidence>
<gene>
    <name evidence="1" type="ORF">F383_18131</name>
</gene>
<evidence type="ECO:0000313" key="2">
    <source>
        <dbReference type="Proteomes" id="UP000032142"/>
    </source>
</evidence>
<organism evidence="1 2">
    <name type="scientific">Gossypium arboreum</name>
    <name type="common">Tree cotton</name>
    <name type="synonym">Gossypium nanking</name>
    <dbReference type="NCBI Taxonomy" id="29729"/>
    <lineage>
        <taxon>Eukaryota</taxon>
        <taxon>Viridiplantae</taxon>
        <taxon>Streptophyta</taxon>
        <taxon>Embryophyta</taxon>
        <taxon>Tracheophyta</taxon>
        <taxon>Spermatophyta</taxon>
        <taxon>Magnoliopsida</taxon>
        <taxon>eudicotyledons</taxon>
        <taxon>Gunneridae</taxon>
        <taxon>Pentapetalae</taxon>
        <taxon>rosids</taxon>
        <taxon>malvids</taxon>
        <taxon>Malvales</taxon>
        <taxon>Malvaceae</taxon>
        <taxon>Malvoideae</taxon>
        <taxon>Gossypium</taxon>
    </lineage>
</organism>